<keyword evidence="2" id="KW-1185">Reference proteome</keyword>
<evidence type="ECO:0000313" key="1">
    <source>
        <dbReference type="EMBL" id="GGU85468.1"/>
    </source>
</evidence>
<organism evidence="1 2">
    <name type="scientific">Lentzea flava</name>
    <dbReference type="NCBI Taxonomy" id="103732"/>
    <lineage>
        <taxon>Bacteria</taxon>
        <taxon>Bacillati</taxon>
        <taxon>Actinomycetota</taxon>
        <taxon>Actinomycetes</taxon>
        <taxon>Pseudonocardiales</taxon>
        <taxon>Pseudonocardiaceae</taxon>
        <taxon>Lentzea</taxon>
    </lineage>
</organism>
<dbReference type="SUPFAM" id="SSF54506">
    <property type="entry name" value="Diaminopimelate epimerase-like"/>
    <property type="match status" value="1"/>
</dbReference>
<dbReference type="Proteomes" id="UP000649573">
    <property type="component" value="Unassembled WGS sequence"/>
</dbReference>
<dbReference type="Gene3D" id="3.10.310.10">
    <property type="entry name" value="Diaminopimelate Epimerase, Chain A, domain 1"/>
    <property type="match status" value="1"/>
</dbReference>
<gene>
    <name evidence="1" type="ORF">GCM10010178_89530</name>
</gene>
<proteinExistence type="predicted"/>
<reference evidence="2" key="1">
    <citation type="journal article" date="2019" name="Int. J. Syst. Evol. Microbiol.">
        <title>The Global Catalogue of Microorganisms (GCM) 10K type strain sequencing project: providing services to taxonomists for standard genome sequencing and annotation.</title>
        <authorList>
            <consortium name="The Broad Institute Genomics Platform"/>
            <consortium name="The Broad Institute Genome Sequencing Center for Infectious Disease"/>
            <person name="Wu L."/>
            <person name="Ma J."/>
        </authorList>
    </citation>
    <scope>NUCLEOTIDE SEQUENCE [LARGE SCALE GENOMIC DNA]</scope>
    <source>
        <strain evidence="2">JCM 3296</strain>
    </source>
</reference>
<name>A0ABQ2VGA2_9PSEU</name>
<dbReference type="EMBL" id="BMRE01000095">
    <property type="protein sequence ID" value="GGU85468.1"/>
    <property type="molecule type" value="Genomic_DNA"/>
</dbReference>
<comment type="caution">
    <text evidence="1">The sequence shown here is derived from an EMBL/GenBank/DDBJ whole genome shotgun (WGS) entry which is preliminary data.</text>
</comment>
<dbReference type="InterPro" id="IPR003719">
    <property type="entry name" value="Phenazine_PhzF-like"/>
</dbReference>
<dbReference type="Pfam" id="PF02567">
    <property type="entry name" value="PhzC-PhzF"/>
    <property type="match status" value="1"/>
</dbReference>
<sequence length="64" mass="6591">MTAGESGCSPPAYGVKEDAATGSAAGPLAIHLIRHGLLDHSRPITIHQGIEMGRPSIMRAKVTG</sequence>
<evidence type="ECO:0000313" key="2">
    <source>
        <dbReference type="Proteomes" id="UP000649573"/>
    </source>
</evidence>
<protein>
    <submittedName>
        <fullName evidence="1">Uncharacterized protein</fullName>
    </submittedName>
</protein>
<accession>A0ABQ2VGA2</accession>